<comment type="caution">
    <text evidence="1">The sequence shown here is derived from an EMBL/GenBank/DDBJ whole genome shotgun (WGS) entry which is preliminary data.</text>
</comment>
<dbReference type="RefSeq" id="WP_066266919.1">
    <property type="nucleotide sequence ID" value="NZ_JARMAB010000005.1"/>
</dbReference>
<sequence>MELNIRVLVVIEGSRSLHFGRFKVNDLTFPLNSHEEAARYGYQVYQRIKYETGYRKTELLNATYNGEHDITDLVKEVERQLLK</sequence>
<dbReference type="EMBL" id="JARMAB010000005">
    <property type="protein sequence ID" value="MED1202317.1"/>
    <property type="molecule type" value="Genomic_DNA"/>
</dbReference>
<proteinExistence type="predicted"/>
<evidence type="ECO:0000313" key="1">
    <source>
        <dbReference type="EMBL" id="MED1202317.1"/>
    </source>
</evidence>
<name>A0ABU6MCB8_9BACI</name>
<dbReference type="Proteomes" id="UP001341444">
    <property type="component" value="Unassembled WGS sequence"/>
</dbReference>
<evidence type="ECO:0000313" key="2">
    <source>
        <dbReference type="Proteomes" id="UP001341444"/>
    </source>
</evidence>
<accession>A0ABU6MCB8</accession>
<keyword evidence="2" id="KW-1185">Reference proteome</keyword>
<gene>
    <name evidence="1" type="ORF">P4T90_04330</name>
</gene>
<protein>
    <submittedName>
        <fullName evidence="1">Uncharacterized protein</fullName>
    </submittedName>
</protein>
<organism evidence="1 2">
    <name type="scientific">Heyndrickxia acidicola</name>
    <dbReference type="NCBI Taxonomy" id="209389"/>
    <lineage>
        <taxon>Bacteria</taxon>
        <taxon>Bacillati</taxon>
        <taxon>Bacillota</taxon>
        <taxon>Bacilli</taxon>
        <taxon>Bacillales</taxon>
        <taxon>Bacillaceae</taxon>
        <taxon>Heyndrickxia</taxon>
    </lineage>
</organism>
<reference evidence="1 2" key="1">
    <citation type="submission" date="2023-03" db="EMBL/GenBank/DDBJ databases">
        <title>Bacillus Genome Sequencing.</title>
        <authorList>
            <person name="Dunlap C."/>
        </authorList>
    </citation>
    <scope>NUCLEOTIDE SEQUENCE [LARGE SCALE GENOMIC DNA]</scope>
    <source>
        <strain evidence="1 2">B-23453</strain>
    </source>
</reference>